<dbReference type="Ensembl" id="ENSCAFT00845019855.1">
    <property type="protein sequence ID" value="ENSCAFP00845015549.1"/>
    <property type="gene ID" value="ENSCAFG00845011197.1"/>
</dbReference>
<evidence type="ECO:0000313" key="2">
    <source>
        <dbReference type="Proteomes" id="UP000805418"/>
    </source>
</evidence>
<organism evidence="1 2">
    <name type="scientific">Canis lupus familiaris</name>
    <name type="common">Dog</name>
    <name type="synonym">Canis familiaris</name>
    <dbReference type="NCBI Taxonomy" id="9615"/>
    <lineage>
        <taxon>Eukaryota</taxon>
        <taxon>Metazoa</taxon>
        <taxon>Chordata</taxon>
        <taxon>Craniata</taxon>
        <taxon>Vertebrata</taxon>
        <taxon>Euteleostomi</taxon>
        <taxon>Mammalia</taxon>
        <taxon>Eutheria</taxon>
        <taxon>Laurasiatheria</taxon>
        <taxon>Carnivora</taxon>
        <taxon>Caniformia</taxon>
        <taxon>Canidae</taxon>
        <taxon>Canis</taxon>
    </lineage>
</organism>
<reference evidence="1" key="1">
    <citation type="submission" date="2020-03" db="EMBL/GenBank/DDBJ databases">
        <title>Long-read based genome assembly of a Labrador retriever dog.</title>
        <authorList>
            <person name="Eory L."/>
            <person name="Zhang W."/>
            <person name="Schoenebeck J."/>
        </authorList>
    </citation>
    <scope>NUCLEOTIDE SEQUENCE [LARGE SCALE GENOMIC DNA]</scope>
    <source>
        <strain evidence="1">Labrador retriever</strain>
    </source>
</reference>
<sequence>GRNQSTPTFKPSEGCLTWELFSSHGAQPHYQSGVFDNPEPIKNTLKKGYPTLWSFKIYTKLESLRMVLQHEQAAPSFFILGYQGTDMLSGPYVTDPGHVARRHQDTEVK</sequence>
<keyword evidence="2" id="KW-1185">Reference proteome</keyword>
<dbReference type="GeneTree" id="ENSGT00570000080653"/>
<dbReference type="OrthoDB" id="9539307at2759"/>
<evidence type="ECO:0000313" key="1">
    <source>
        <dbReference type="Ensembl" id="ENSCAFP00845015549.1"/>
    </source>
</evidence>
<accession>A0A8I3NHR7</accession>
<protein>
    <submittedName>
        <fullName evidence="1">Uncharacterized protein</fullName>
    </submittedName>
</protein>
<dbReference type="Proteomes" id="UP000805418">
    <property type="component" value="Chromosome 14"/>
</dbReference>
<name>A0A8I3NHR7_CANLF</name>
<reference evidence="1" key="2">
    <citation type="submission" date="2025-08" db="UniProtKB">
        <authorList>
            <consortium name="Ensembl"/>
        </authorList>
    </citation>
    <scope>IDENTIFICATION</scope>
    <source>
        <strain evidence="1">Boxer</strain>
    </source>
</reference>
<reference evidence="1" key="3">
    <citation type="submission" date="2025-09" db="UniProtKB">
        <authorList>
            <consortium name="Ensembl"/>
        </authorList>
    </citation>
    <scope>IDENTIFICATION</scope>
    <source>
        <strain evidence="1">Boxer</strain>
    </source>
</reference>
<dbReference type="AlphaFoldDB" id="A0A8I3NHR7"/>
<proteinExistence type="predicted"/>